<dbReference type="Pfam" id="PF01927">
    <property type="entry name" value="Mut7-C"/>
    <property type="match status" value="1"/>
</dbReference>
<dbReference type="InterPro" id="IPR002782">
    <property type="entry name" value="Mut7-C_RNAse_dom"/>
</dbReference>
<protein>
    <submittedName>
        <fullName evidence="2">Mut7-C RNAse domain-containing protein</fullName>
    </submittedName>
</protein>
<dbReference type="AlphaFoldDB" id="A0ABD6DI41"/>
<name>A0ABD6DI41_9EURY</name>
<accession>A0ABD6DI41</accession>
<organism evidence="2 3">
    <name type="scientific">Haloarchaeobius litoreus</name>
    <dbReference type="NCBI Taxonomy" id="755306"/>
    <lineage>
        <taxon>Archaea</taxon>
        <taxon>Methanobacteriati</taxon>
        <taxon>Methanobacteriota</taxon>
        <taxon>Stenosarchaea group</taxon>
        <taxon>Halobacteria</taxon>
        <taxon>Halobacteriales</taxon>
        <taxon>Halorubellaceae</taxon>
        <taxon>Haloarchaeobius</taxon>
    </lineage>
</organism>
<proteinExistence type="predicted"/>
<reference evidence="2 3" key="1">
    <citation type="journal article" date="2019" name="Int. J. Syst. Evol. Microbiol.">
        <title>The Global Catalogue of Microorganisms (GCM) 10K type strain sequencing project: providing services to taxonomists for standard genome sequencing and annotation.</title>
        <authorList>
            <consortium name="The Broad Institute Genomics Platform"/>
            <consortium name="The Broad Institute Genome Sequencing Center for Infectious Disease"/>
            <person name="Wu L."/>
            <person name="Ma J."/>
        </authorList>
    </citation>
    <scope>NUCLEOTIDE SEQUENCE [LARGE SCALE GENOMIC DNA]</scope>
    <source>
        <strain evidence="2 3">CGMCC 1.10390</strain>
    </source>
</reference>
<evidence type="ECO:0000313" key="2">
    <source>
        <dbReference type="EMBL" id="MFD1644798.1"/>
    </source>
</evidence>
<evidence type="ECO:0000259" key="1">
    <source>
        <dbReference type="Pfam" id="PF01927"/>
    </source>
</evidence>
<dbReference type="PANTHER" id="PTHR39081:SF1">
    <property type="entry name" value="MUT7-C RNASE DOMAIN-CONTAINING PROTEIN"/>
    <property type="match status" value="1"/>
</dbReference>
<keyword evidence="3" id="KW-1185">Reference proteome</keyword>
<dbReference type="RefSeq" id="WP_256400046.1">
    <property type="nucleotide sequence ID" value="NZ_JANHJR010000002.1"/>
</dbReference>
<comment type="caution">
    <text evidence="2">The sequence shown here is derived from an EMBL/GenBank/DDBJ whole genome shotgun (WGS) entry which is preliminary data.</text>
</comment>
<dbReference type="Proteomes" id="UP001597034">
    <property type="component" value="Unassembled WGS sequence"/>
</dbReference>
<gene>
    <name evidence="2" type="ORF">ACFSBL_03790</name>
</gene>
<evidence type="ECO:0000313" key="3">
    <source>
        <dbReference type="Proteomes" id="UP001597034"/>
    </source>
</evidence>
<dbReference type="EMBL" id="JBHUDO010000001">
    <property type="protein sequence ID" value="MFD1644798.1"/>
    <property type="molecule type" value="Genomic_DNA"/>
</dbReference>
<feature type="domain" description="Mut7-C RNAse" evidence="1">
    <location>
        <begin position="1"/>
        <end position="144"/>
    </location>
</feature>
<dbReference type="PANTHER" id="PTHR39081">
    <property type="entry name" value="MUT7-C DOMAIN-CONTAINING PROTEIN"/>
    <property type="match status" value="1"/>
</dbReference>
<sequence length="159" mass="17580">MRLLLDAMLGNLATYLRLCGHDTVYALDRDVEADEAVLGLATAGDRTLVTRDEQLATQAEQSILLRDRDTEPQLRELATAGVDLTPAEEPVHCGRCNGRLVRVDATDSDARPDYVPDHATPVWRCRNCDQRFWKGSHWDRMVATLADVRDASGESATGS</sequence>